<evidence type="ECO:0000256" key="1">
    <source>
        <dbReference type="ARBA" id="ARBA00007169"/>
    </source>
</evidence>
<dbReference type="Gene3D" id="3.40.50.1820">
    <property type="entry name" value="alpha/beta hydrolase"/>
    <property type="match status" value="1"/>
</dbReference>
<protein>
    <submittedName>
        <fullName evidence="3">Thioesterase</fullName>
    </submittedName>
</protein>
<dbReference type="PANTHER" id="PTHR11487">
    <property type="entry name" value="THIOESTERASE"/>
    <property type="match status" value="1"/>
</dbReference>
<organism evidence="3 4">
    <name type="scientific">Streptomyces hawaiiensis</name>
    <dbReference type="NCBI Taxonomy" id="67305"/>
    <lineage>
        <taxon>Bacteria</taxon>
        <taxon>Bacillati</taxon>
        <taxon>Actinomycetota</taxon>
        <taxon>Actinomycetes</taxon>
        <taxon>Kitasatosporales</taxon>
        <taxon>Streptomycetaceae</taxon>
        <taxon>Streptomyces</taxon>
    </lineage>
</organism>
<sequence>MPPARGRFGAFLRRAGQGTRTADRHPRRAVPGRMDRGHERLLTRIDDLAKALVAELTPWSDRGMAVFGHSLGAMLGFEVARRLQAAGRPPVALFVSGRVAPTRHRREFGERPDGRTLIEQMRKLGGTDPRVFDHEELLELALPVIRADYEAVESYPYRPGPPLSCPVIALNGQDDPKVPHGDVDAWAEQTTGAFERFTMPGGHFYLMERQAEVTGVIADRLARLTRTQPV</sequence>
<evidence type="ECO:0000259" key="2">
    <source>
        <dbReference type="Pfam" id="PF00975"/>
    </source>
</evidence>
<dbReference type="KEGG" id="shaw:CEB94_05890"/>
<dbReference type="GO" id="GO:0008610">
    <property type="term" value="P:lipid biosynthetic process"/>
    <property type="evidence" value="ECO:0007669"/>
    <property type="project" value="TreeGrafter"/>
</dbReference>
<dbReference type="SUPFAM" id="SSF53474">
    <property type="entry name" value="alpha/beta-Hydrolases"/>
    <property type="match status" value="1"/>
</dbReference>
<accession>A0A6G5R967</accession>
<feature type="domain" description="Thioesterase" evidence="2">
    <location>
        <begin position="28"/>
        <end position="217"/>
    </location>
</feature>
<dbReference type="Proteomes" id="UP000495940">
    <property type="component" value="Chromosome"/>
</dbReference>
<keyword evidence="4" id="KW-1185">Reference proteome</keyword>
<dbReference type="InterPro" id="IPR001031">
    <property type="entry name" value="Thioesterase"/>
</dbReference>
<comment type="similarity">
    <text evidence="1">Belongs to the thioesterase family.</text>
</comment>
<dbReference type="PANTHER" id="PTHR11487:SF0">
    <property type="entry name" value="S-ACYL FATTY ACID SYNTHASE THIOESTERASE, MEDIUM CHAIN"/>
    <property type="match status" value="1"/>
</dbReference>
<name>A0A6G5R967_9ACTN</name>
<proteinExistence type="inferred from homology"/>
<evidence type="ECO:0000313" key="3">
    <source>
        <dbReference type="EMBL" id="QCD54434.1"/>
    </source>
</evidence>
<dbReference type="InterPro" id="IPR012223">
    <property type="entry name" value="TEII"/>
</dbReference>
<dbReference type="EMBL" id="CP021978">
    <property type="protein sequence ID" value="QCD54434.1"/>
    <property type="molecule type" value="Genomic_DNA"/>
</dbReference>
<reference evidence="3 4" key="1">
    <citation type="submission" date="2017-06" db="EMBL/GenBank/DDBJ databases">
        <title>Complete Genome Sequence of Streptomyces hawaiiensis NRRL 15010 and insights into acyldepsipeptides biosynthesis.</title>
        <authorList>
            <person name="Mariita R.M."/>
            <person name="Sello J.K."/>
        </authorList>
    </citation>
    <scope>NUCLEOTIDE SEQUENCE [LARGE SCALE GENOMIC DNA]</scope>
    <source>
        <strain evidence="3 4">ATCC 12236</strain>
    </source>
</reference>
<dbReference type="Pfam" id="PF00975">
    <property type="entry name" value="Thioesterase"/>
    <property type="match status" value="1"/>
</dbReference>
<dbReference type="AlphaFoldDB" id="A0A6G5R967"/>
<gene>
    <name evidence="3" type="ORF">CEB94_05890</name>
</gene>
<dbReference type="RefSeq" id="WP_342789589.1">
    <property type="nucleotide sequence ID" value="NZ_CP021978.1"/>
</dbReference>
<evidence type="ECO:0000313" key="4">
    <source>
        <dbReference type="Proteomes" id="UP000495940"/>
    </source>
</evidence>
<dbReference type="InterPro" id="IPR029058">
    <property type="entry name" value="AB_hydrolase_fold"/>
</dbReference>